<dbReference type="EMBL" id="JAIVGD010000005">
    <property type="protein sequence ID" value="KAH0772806.1"/>
    <property type="molecule type" value="Genomic_DNA"/>
</dbReference>
<proteinExistence type="predicted"/>
<name>A0ABQ7VWC4_SOLTU</name>
<comment type="caution">
    <text evidence="1">The sequence shown here is derived from an EMBL/GenBank/DDBJ whole genome shotgun (WGS) entry which is preliminary data.</text>
</comment>
<reference evidence="1 2" key="1">
    <citation type="journal article" date="2021" name="bioRxiv">
        <title>Chromosome-scale and haplotype-resolved genome assembly of a tetraploid potato cultivar.</title>
        <authorList>
            <person name="Sun H."/>
            <person name="Jiao W.-B."/>
            <person name="Krause K."/>
            <person name="Campoy J.A."/>
            <person name="Goel M."/>
            <person name="Folz-Donahue K."/>
            <person name="Kukat C."/>
            <person name="Huettel B."/>
            <person name="Schneeberger K."/>
        </authorList>
    </citation>
    <scope>NUCLEOTIDE SEQUENCE [LARGE SCALE GENOMIC DNA]</scope>
    <source>
        <strain evidence="1">SolTubOtavaFocal</strain>
        <tissue evidence="1">Leaves</tissue>
    </source>
</reference>
<sequence length="64" mass="7507">MVVLFNFSSIYYKFVWKAVIWRAVIHMDDPGSIPPQCLLSRAYCTFGKSIFWCRKDDLACHIDC</sequence>
<gene>
    <name evidence="1" type="ORF">KY290_009943</name>
</gene>
<evidence type="ECO:0000313" key="2">
    <source>
        <dbReference type="Proteomes" id="UP000826656"/>
    </source>
</evidence>
<evidence type="ECO:0000313" key="1">
    <source>
        <dbReference type="EMBL" id="KAH0772806.1"/>
    </source>
</evidence>
<dbReference type="Proteomes" id="UP000826656">
    <property type="component" value="Unassembled WGS sequence"/>
</dbReference>
<keyword evidence="2" id="KW-1185">Reference proteome</keyword>
<accession>A0ABQ7VWC4</accession>
<organism evidence="1 2">
    <name type="scientific">Solanum tuberosum</name>
    <name type="common">Potato</name>
    <dbReference type="NCBI Taxonomy" id="4113"/>
    <lineage>
        <taxon>Eukaryota</taxon>
        <taxon>Viridiplantae</taxon>
        <taxon>Streptophyta</taxon>
        <taxon>Embryophyta</taxon>
        <taxon>Tracheophyta</taxon>
        <taxon>Spermatophyta</taxon>
        <taxon>Magnoliopsida</taxon>
        <taxon>eudicotyledons</taxon>
        <taxon>Gunneridae</taxon>
        <taxon>Pentapetalae</taxon>
        <taxon>asterids</taxon>
        <taxon>lamiids</taxon>
        <taxon>Solanales</taxon>
        <taxon>Solanaceae</taxon>
        <taxon>Solanoideae</taxon>
        <taxon>Solaneae</taxon>
        <taxon>Solanum</taxon>
    </lineage>
</organism>
<protein>
    <submittedName>
        <fullName evidence="1">Uncharacterized protein</fullName>
    </submittedName>
</protein>